<feature type="domain" description="JmjC" evidence="1">
    <location>
        <begin position="103"/>
        <end position="279"/>
    </location>
</feature>
<accession>A0ABV7HLY9</accession>
<dbReference type="SMART" id="SM00558">
    <property type="entry name" value="JmjC"/>
    <property type="match status" value="1"/>
</dbReference>
<protein>
    <submittedName>
        <fullName evidence="2">Cupin-like domain-containing protein</fullName>
    </submittedName>
</protein>
<dbReference type="Gene3D" id="2.60.120.650">
    <property type="entry name" value="Cupin"/>
    <property type="match status" value="1"/>
</dbReference>
<evidence type="ECO:0000259" key="1">
    <source>
        <dbReference type="PROSITE" id="PS51184"/>
    </source>
</evidence>
<evidence type="ECO:0000313" key="3">
    <source>
        <dbReference type="Proteomes" id="UP001595548"/>
    </source>
</evidence>
<dbReference type="SUPFAM" id="SSF51197">
    <property type="entry name" value="Clavaminate synthase-like"/>
    <property type="match status" value="1"/>
</dbReference>
<gene>
    <name evidence="2" type="ORF">ACFOEB_05880</name>
</gene>
<dbReference type="EMBL" id="JBHRTL010000006">
    <property type="protein sequence ID" value="MFC3154727.1"/>
    <property type="molecule type" value="Genomic_DNA"/>
</dbReference>
<dbReference type="InterPro" id="IPR003347">
    <property type="entry name" value="JmjC_dom"/>
</dbReference>
<sequence length="344" mass="39026">MKPITSRKTKQIEGVTPNTIPFDELVDAGEPVILKGTVKNWGLVQAGQTSCTDGIDYLKSYYGGRPVGAYYGAPEVSGRYFYTNDVSALNFEKRRVALDEFLDTVEEHLVDERPPSLYVGSSDIDLCLPGMREDNSLGLNHPMFEFRRPFYSIWLGNPSVISAHYDVPNNLACCCLGKRRFTLFPPEQIDNLYPGPLEPTPGGQPISMVDFANPDFNCHPRAKWAIDSAQVADLEPGDVLFYPSMWWHQVESFSPFNAMINYWWDTTPDYMGTPTSVLMHALLSIRGRPEQERQAWKHIFDYYVFGSTENSVEHLPEHAWGDLGALDGMKARKLRAYLLNRLNR</sequence>
<keyword evidence="3" id="KW-1185">Reference proteome</keyword>
<dbReference type="Pfam" id="PF13621">
    <property type="entry name" value="Cupin_8"/>
    <property type="match status" value="1"/>
</dbReference>
<evidence type="ECO:0000313" key="2">
    <source>
        <dbReference type="EMBL" id="MFC3154727.1"/>
    </source>
</evidence>
<dbReference type="PANTHER" id="PTHR12461">
    <property type="entry name" value="HYPOXIA-INDUCIBLE FACTOR 1 ALPHA INHIBITOR-RELATED"/>
    <property type="match status" value="1"/>
</dbReference>
<comment type="caution">
    <text evidence="2">The sequence shown here is derived from an EMBL/GenBank/DDBJ whole genome shotgun (WGS) entry which is preliminary data.</text>
</comment>
<dbReference type="RefSeq" id="WP_382415144.1">
    <property type="nucleotide sequence ID" value="NZ_AP031500.1"/>
</dbReference>
<dbReference type="Proteomes" id="UP001595548">
    <property type="component" value="Unassembled WGS sequence"/>
</dbReference>
<name>A0ABV7HLY9_9GAMM</name>
<reference evidence="3" key="1">
    <citation type="journal article" date="2019" name="Int. J. Syst. Evol. Microbiol.">
        <title>The Global Catalogue of Microorganisms (GCM) 10K type strain sequencing project: providing services to taxonomists for standard genome sequencing and annotation.</title>
        <authorList>
            <consortium name="The Broad Institute Genomics Platform"/>
            <consortium name="The Broad Institute Genome Sequencing Center for Infectious Disease"/>
            <person name="Wu L."/>
            <person name="Ma J."/>
        </authorList>
    </citation>
    <scope>NUCLEOTIDE SEQUENCE [LARGE SCALE GENOMIC DNA]</scope>
    <source>
        <strain evidence="3">KCTC 52141</strain>
    </source>
</reference>
<dbReference type="PANTHER" id="PTHR12461:SF105">
    <property type="entry name" value="HYPOXIA-INDUCIBLE FACTOR 1-ALPHA INHIBITOR"/>
    <property type="match status" value="1"/>
</dbReference>
<dbReference type="PROSITE" id="PS51184">
    <property type="entry name" value="JMJC"/>
    <property type="match status" value="1"/>
</dbReference>
<dbReference type="InterPro" id="IPR041667">
    <property type="entry name" value="Cupin_8"/>
</dbReference>
<organism evidence="2 3">
    <name type="scientific">Gilvimarinus japonicus</name>
    <dbReference type="NCBI Taxonomy" id="1796469"/>
    <lineage>
        <taxon>Bacteria</taxon>
        <taxon>Pseudomonadati</taxon>
        <taxon>Pseudomonadota</taxon>
        <taxon>Gammaproteobacteria</taxon>
        <taxon>Cellvibrionales</taxon>
        <taxon>Cellvibrionaceae</taxon>
        <taxon>Gilvimarinus</taxon>
    </lineage>
</organism>
<proteinExistence type="predicted"/>